<sequence length="141" mass="15816">MSSLFRTTTTYDPIEALLNADTDDKRDELTQRWKNNKLEELNFIGIVGALLAGVLTSTAQVITWQLSAVFLTLSVLAMLGGMFILIWSSTGSNLPGTTWWNTDAKLAVTFSIVTFVIFLLFVFEQVTLYSWSGRDDSTQYE</sequence>
<organism evidence="2 3">
    <name type="scientific">Cyphellophora attinorum</name>
    <dbReference type="NCBI Taxonomy" id="1664694"/>
    <lineage>
        <taxon>Eukaryota</taxon>
        <taxon>Fungi</taxon>
        <taxon>Dikarya</taxon>
        <taxon>Ascomycota</taxon>
        <taxon>Pezizomycotina</taxon>
        <taxon>Eurotiomycetes</taxon>
        <taxon>Chaetothyriomycetidae</taxon>
        <taxon>Chaetothyriales</taxon>
        <taxon>Cyphellophoraceae</taxon>
        <taxon>Cyphellophora</taxon>
    </lineage>
</organism>
<dbReference type="RefSeq" id="XP_018005496.1">
    <property type="nucleotide sequence ID" value="XM_018146027.1"/>
</dbReference>
<dbReference type="EMBL" id="LFJN01000001">
    <property type="protein sequence ID" value="KPI45533.1"/>
    <property type="molecule type" value="Genomic_DNA"/>
</dbReference>
<keyword evidence="1" id="KW-1133">Transmembrane helix</keyword>
<keyword evidence="3" id="KW-1185">Reference proteome</keyword>
<reference evidence="2 3" key="1">
    <citation type="submission" date="2015-06" db="EMBL/GenBank/DDBJ databases">
        <title>Draft genome of the ant-associated black yeast Phialophora attae CBS 131958.</title>
        <authorList>
            <person name="Moreno L.F."/>
            <person name="Stielow B.J."/>
            <person name="de Hoog S."/>
            <person name="Vicente V.A."/>
            <person name="Weiss V.A."/>
            <person name="de Vries M."/>
            <person name="Cruz L.M."/>
            <person name="Souza E.M."/>
        </authorList>
    </citation>
    <scope>NUCLEOTIDE SEQUENCE [LARGE SCALE GENOMIC DNA]</scope>
    <source>
        <strain evidence="2 3">CBS 131958</strain>
    </source>
</reference>
<protein>
    <submittedName>
        <fullName evidence="2">Uncharacterized protein</fullName>
    </submittedName>
</protein>
<evidence type="ECO:0000256" key="1">
    <source>
        <dbReference type="SAM" id="Phobius"/>
    </source>
</evidence>
<feature type="transmembrane region" description="Helical" evidence="1">
    <location>
        <begin position="108"/>
        <end position="131"/>
    </location>
</feature>
<evidence type="ECO:0000313" key="2">
    <source>
        <dbReference type="EMBL" id="KPI45533.1"/>
    </source>
</evidence>
<comment type="caution">
    <text evidence="2">The sequence shown here is derived from an EMBL/GenBank/DDBJ whole genome shotgun (WGS) entry which is preliminary data.</text>
</comment>
<feature type="transmembrane region" description="Helical" evidence="1">
    <location>
        <begin position="41"/>
        <end position="62"/>
    </location>
</feature>
<dbReference type="VEuPathDB" id="FungiDB:AB675_578"/>
<name>A0A0N1HHL3_9EURO</name>
<dbReference type="Proteomes" id="UP000038010">
    <property type="component" value="Unassembled WGS sequence"/>
</dbReference>
<feature type="transmembrane region" description="Helical" evidence="1">
    <location>
        <begin position="68"/>
        <end position="87"/>
    </location>
</feature>
<dbReference type="GeneID" id="28737898"/>
<keyword evidence="1" id="KW-0812">Transmembrane</keyword>
<accession>A0A0N1HHL3</accession>
<keyword evidence="1" id="KW-0472">Membrane</keyword>
<evidence type="ECO:0000313" key="3">
    <source>
        <dbReference type="Proteomes" id="UP000038010"/>
    </source>
</evidence>
<gene>
    <name evidence="2" type="ORF">AB675_578</name>
</gene>
<dbReference type="OrthoDB" id="2150604at2759"/>
<dbReference type="AlphaFoldDB" id="A0A0N1HHL3"/>
<proteinExistence type="predicted"/>